<feature type="transmembrane region" description="Helical" evidence="2">
    <location>
        <begin position="217"/>
        <end position="237"/>
    </location>
</feature>
<sequence length="270" mass="27348">MDGDGQPTALDERGPAHSRASLGVGTGARDIERGAYVVAALLVASGLVHLGVLVVSGGPWLGPVSLRKALTFGLSFGLTLAAVTWVTSSLALRPATRTVLLATFTAVSVLETALVTMQAWRGVPSHLNFATGFDTAVSMTLAGGGGLIIVTVLGFAAGAVGGAARRLSPSMRLAVHSGFALLVVGLAVGGVMIGSGVTEARTGNAQLAYSAMSTLKPVHGVALHAILVLPALAWALGRTRWSERRRVRAVAAAAVAYVAMVVIVAVLTGL</sequence>
<comment type="caution">
    <text evidence="3">The sequence shown here is derived from an EMBL/GenBank/DDBJ whole genome shotgun (WGS) entry which is preliminary data.</text>
</comment>
<feature type="transmembrane region" description="Helical" evidence="2">
    <location>
        <begin position="35"/>
        <end position="57"/>
    </location>
</feature>
<feature type="transmembrane region" description="Helical" evidence="2">
    <location>
        <begin position="173"/>
        <end position="197"/>
    </location>
</feature>
<gene>
    <name evidence="3" type="ORF">ACFSJD_00450</name>
</gene>
<feature type="transmembrane region" description="Helical" evidence="2">
    <location>
        <begin position="69"/>
        <end position="92"/>
    </location>
</feature>
<feature type="transmembrane region" description="Helical" evidence="2">
    <location>
        <begin position="140"/>
        <end position="161"/>
    </location>
</feature>
<proteinExistence type="predicted"/>
<name>A0ABW4EJX9_9PSEU</name>
<accession>A0ABW4EJX9</accession>
<keyword evidence="2" id="KW-0812">Transmembrane</keyword>
<keyword evidence="2" id="KW-1133">Transmembrane helix</keyword>
<organism evidence="3 4">
    <name type="scientific">Pseudonocardia yunnanensis</name>
    <dbReference type="NCBI Taxonomy" id="58107"/>
    <lineage>
        <taxon>Bacteria</taxon>
        <taxon>Bacillati</taxon>
        <taxon>Actinomycetota</taxon>
        <taxon>Actinomycetes</taxon>
        <taxon>Pseudonocardiales</taxon>
        <taxon>Pseudonocardiaceae</taxon>
        <taxon>Pseudonocardia</taxon>
    </lineage>
</organism>
<evidence type="ECO:0008006" key="5">
    <source>
        <dbReference type="Google" id="ProtNLM"/>
    </source>
</evidence>
<keyword evidence="4" id="KW-1185">Reference proteome</keyword>
<evidence type="ECO:0000313" key="3">
    <source>
        <dbReference type="EMBL" id="MFD1515933.1"/>
    </source>
</evidence>
<feature type="transmembrane region" description="Helical" evidence="2">
    <location>
        <begin position="249"/>
        <end position="268"/>
    </location>
</feature>
<keyword evidence="2" id="KW-0472">Membrane</keyword>
<reference evidence="4" key="1">
    <citation type="journal article" date="2019" name="Int. J. Syst. Evol. Microbiol.">
        <title>The Global Catalogue of Microorganisms (GCM) 10K type strain sequencing project: providing services to taxonomists for standard genome sequencing and annotation.</title>
        <authorList>
            <consortium name="The Broad Institute Genomics Platform"/>
            <consortium name="The Broad Institute Genome Sequencing Center for Infectious Disease"/>
            <person name="Wu L."/>
            <person name="Ma J."/>
        </authorList>
    </citation>
    <scope>NUCLEOTIDE SEQUENCE [LARGE SCALE GENOMIC DNA]</scope>
    <source>
        <strain evidence="4">CCM 7043</strain>
    </source>
</reference>
<feature type="region of interest" description="Disordered" evidence="1">
    <location>
        <begin position="1"/>
        <end position="21"/>
    </location>
</feature>
<dbReference type="RefSeq" id="WP_344724680.1">
    <property type="nucleotide sequence ID" value="NZ_BAAAUS010000027.1"/>
</dbReference>
<evidence type="ECO:0000313" key="4">
    <source>
        <dbReference type="Proteomes" id="UP001597114"/>
    </source>
</evidence>
<evidence type="ECO:0000256" key="2">
    <source>
        <dbReference type="SAM" id="Phobius"/>
    </source>
</evidence>
<dbReference type="EMBL" id="JBHUCO010000001">
    <property type="protein sequence ID" value="MFD1515933.1"/>
    <property type="molecule type" value="Genomic_DNA"/>
</dbReference>
<dbReference type="Proteomes" id="UP001597114">
    <property type="component" value="Unassembled WGS sequence"/>
</dbReference>
<feature type="transmembrane region" description="Helical" evidence="2">
    <location>
        <begin position="99"/>
        <end position="120"/>
    </location>
</feature>
<evidence type="ECO:0000256" key="1">
    <source>
        <dbReference type="SAM" id="MobiDB-lite"/>
    </source>
</evidence>
<protein>
    <recommendedName>
        <fullName evidence="5">DUF420 domain-containing protein</fullName>
    </recommendedName>
</protein>